<evidence type="ECO:0000313" key="7">
    <source>
        <dbReference type="Proteomes" id="UP000635384"/>
    </source>
</evidence>
<reference evidence="6 7" key="1">
    <citation type="submission" date="2020-09" db="EMBL/GenBank/DDBJ databases">
        <authorList>
            <person name="Yoon J.-W."/>
        </authorList>
    </citation>
    <scope>NUCLEOTIDE SEQUENCE [LARGE SCALE GENOMIC DNA]</scope>
    <source>
        <strain evidence="6 7">KMU-140</strain>
    </source>
</reference>
<dbReference type="PANTHER" id="PTHR24171:SF8">
    <property type="entry name" value="BRCA1-ASSOCIATED RING DOMAIN PROTEIN 1"/>
    <property type="match status" value="1"/>
</dbReference>
<feature type="repeat" description="ANK" evidence="3">
    <location>
        <begin position="84"/>
        <end position="116"/>
    </location>
</feature>
<feature type="transmembrane region" description="Helical" evidence="5">
    <location>
        <begin position="20"/>
        <end position="42"/>
    </location>
</feature>
<accession>A0ABR8KTN8</accession>
<dbReference type="EMBL" id="JACXLC010000001">
    <property type="protein sequence ID" value="MBD2842797.1"/>
    <property type="molecule type" value="Genomic_DNA"/>
</dbReference>
<keyword evidence="5" id="KW-0812">Transmembrane</keyword>
<feature type="repeat" description="ANK" evidence="3">
    <location>
        <begin position="117"/>
        <end position="149"/>
    </location>
</feature>
<dbReference type="Pfam" id="PF00023">
    <property type="entry name" value="Ank"/>
    <property type="match status" value="1"/>
</dbReference>
<name>A0ABR8KTN8_9SPHN</name>
<evidence type="ECO:0000256" key="2">
    <source>
        <dbReference type="ARBA" id="ARBA00023043"/>
    </source>
</evidence>
<dbReference type="PROSITE" id="PS50088">
    <property type="entry name" value="ANK_REPEAT"/>
    <property type="match status" value="3"/>
</dbReference>
<gene>
    <name evidence="6" type="ORF">IB285_11085</name>
</gene>
<keyword evidence="5" id="KW-1133">Transmembrane helix</keyword>
<keyword evidence="7" id="KW-1185">Reference proteome</keyword>
<dbReference type="Pfam" id="PF12796">
    <property type="entry name" value="Ank_2"/>
    <property type="match status" value="1"/>
</dbReference>
<dbReference type="InterPro" id="IPR036770">
    <property type="entry name" value="Ankyrin_rpt-contain_sf"/>
</dbReference>
<dbReference type="SMART" id="SM00248">
    <property type="entry name" value="ANK"/>
    <property type="match status" value="3"/>
</dbReference>
<sequence length="224" mass="24184">MDKDQSALDYVLRKLGRGGAIASAVLASLLAAVAIGSVPAAAQLFSPGYEFLQAVEDRDGDAVTAMLNEPGAGKTLVNTRDITSGDTGLHIVTRRRDALWVRFLIQRGANPNVRNNKGVMPLQIATRLGFDAGVEELLKGGAQINVADSQGETPLISAVHQRNIPLVRRFLKEGANPDRSDNSGRSARDYIELMNQNTLLKLELEKADEERGDEGTVEQYGPSF</sequence>
<evidence type="ECO:0000256" key="4">
    <source>
        <dbReference type="SAM" id="MobiDB-lite"/>
    </source>
</evidence>
<proteinExistence type="predicted"/>
<feature type="region of interest" description="Disordered" evidence="4">
    <location>
        <begin position="205"/>
        <end position="224"/>
    </location>
</feature>
<dbReference type="PANTHER" id="PTHR24171">
    <property type="entry name" value="ANKYRIN REPEAT DOMAIN-CONTAINING PROTEIN 39-RELATED"/>
    <property type="match status" value="1"/>
</dbReference>
<dbReference type="SUPFAM" id="SSF48403">
    <property type="entry name" value="Ankyrin repeat"/>
    <property type="match status" value="1"/>
</dbReference>
<evidence type="ECO:0000313" key="6">
    <source>
        <dbReference type="EMBL" id="MBD2842797.1"/>
    </source>
</evidence>
<dbReference type="PROSITE" id="PS50297">
    <property type="entry name" value="ANK_REP_REGION"/>
    <property type="match status" value="2"/>
</dbReference>
<keyword evidence="5" id="KW-0472">Membrane</keyword>
<evidence type="ECO:0000256" key="5">
    <source>
        <dbReference type="SAM" id="Phobius"/>
    </source>
</evidence>
<feature type="repeat" description="ANK" evidence="3">
    <location>
        <begin position="150"/>
        <end position="182"/>
    </location>
</feature>
<evidence type="ECO:0000256" key="3">
    <source>
        <dbReference type="PROSITE-ProRule" id="PRU00023"/>
    </source>
</evidence>
<dbReference type="Proteomes" id="UP000635384">
    <property type="component" value="Unassembled WGS sequence"/>
</dbReference>
<protein>
    <submittedName>
        <fullName evidence="6">Ankyrin repeat domain-containing protein</fullName>
    </submittedName>
</protein>
<keyword evidence="2 3" id="KW-0040">ANK repeat</keyword>
<dbReference type="InterPro" id="IPR002110">
    <property type="entry name" value="Ankyrin_rpt"/>
</dbReference>
<comment type="caution">
    <text evidence="6">The sequence shown here is derived from an EMBL/GenBank/DDBJ whole genome shotgun (WGS) entry which is preliminary data.</text>
</comment>
<evidence type="ECO:0000256" key="1">
    <source>
        <dbReference type="ARBA" id="ARBA00022737"/>
    </source>
</evidence>
<keyword evidence="1" id="KW-0677">Repeat</keyword>
<organism evidence="6 7">
    <name type="scientific">Erythrobacter rubeus</name>
    <dbReference type="NCBI Taxonomy" id="2760803"/>
    <lineage>
        <taxon>Bacteria</taxon>
        <taxon>Pseudomonadati</taxon>
        <taxon>Pseudomonadota</taxon>
        <taxon>Alphaproteobacteria</taxon>
        <taxon>Sphingomonadales</taxon>
        <taxon>Erythrobacteraceae</taxon>
        <taxon>Erythrobacter/Porphyrobacter group</taxon>
        <taxon>Erythrobacter</taxon>
    </lineage>
</organism>
<dbReference type="Gene3D" id="1.25.40.20">
    <property type="entry name" value="Ankyrin repeat-containing domain"/>
    <property type="match status" value="1"/>
</dbReference>